<dbReference type="AlphaFoldDB" id="A0A2P8GLK8"/>
<reference evidence="1 2" key="1">
    <citation type="submission" date="2018-03" db="EMBL/GenBank/DDBJ databases">
        <title>Genomic Encyclopedia of Archaeal and Bacterial Type Strains, Phase II (KMG-II): from individual species to whole genera.</title>
        <authorList>
            <person name="Goeker M."/>
        </authorList>
    </citation>
    <scope>NUCLEOTIDE SEQUENCE [LARGE SCALE GENOMIC DNA]</scope>
    <source>
        <strain evidence="1 2">DSM 18107</strain>
    </source>
</reference>
<accession>A0A2P8GLK8</accession>
<organism evidence="1 2">
    <name type="scientific">Chitinophaga ginsengisoli</name>
    <dbReference type="NCBI Taxonomy" id="363837"/>
    <lineage>
        <taxon>Bacteria</taxon>
        <taxon>Pseudomonadati</taxon>
        <taxon>Bacteroidota</taxon>
        <taxon>Chitinophagia</taxon>
        <taxon>Chitinophagales</taxon>
        <taxon>Chitinophagaceae</taxon>
        <taxon>Chitinophaga</taxon>
    </lineage>
</organism>
<gene>
    <name evidence="1" type="ORF">CLV42_102419</name>
</gene>
<dbReference type="Proteomes" id="UP000240978">
    <property type="component" value="Unassembled WGS sequence"/>
</dbReference>
<sequence>MRYILLFAGVLFFCNCRTPNTFTHNTNASDTLIRFNTWGLPYFKALGIIDSVNSKWGFYEDNVMGCIVTKAEIDSLTRDNEIAARPLVARYGSNWHKKYSKELHIALATPGLMTPSIYFNEEVTKKREELQLVGDTLFYHFKRTRAIGTYNVDVVGWQRQGTEKKWVSYYRYRLSYKKPIPKLITRKIRTDTVYLHNNIYFSEDSFDAYLRD</sequence>
<name>A0A2P8GLK8_9BACT</name>
<keyword evidence="2" id="KW-1185">Reference proteome</keyword>
<evidence type="ECO:0000313" key="2">
    <source>
        <dbReference type="Proteomes" id="UP000240978"/>
    </source>
</evidence>
<comment type="caution">
    <text evidence="1">The sequence shown here is derived from an EMBL/GenBank/DDBJ whole genome shotgun (WGS) entry which is preliminary data.</text>
</comment>
<dbReference type="EMBL" id="PYGK01000002">
    <property type="protein sequence ID" value="PSL34846.1"/>
    <property type="molecule type" value="Genomic_DNA"/>
</dbReference>
<evidence type="ECO:0000313" key="1">
    <source>
        <dbReference type="EMBL" id="PSL34846.1"/>
    </source>
</evidence>
<dbReference type="OrthoDB" id="676237at2"/>
<proteinExistence type="predicted"/>
<dbReference type="RefSeq" id="WP_146154324.1">
    <property type="nucleotide sequence ID" value="NZ_PYGK01000002.1"/>
</dbReference>
<protein>
    <submittedName>
        <fullName evidence="1">Uncharacterized protein</fullName>
    </submittedName>
</protein>